<proteinExistence type="predicted"/>
<dbReference type="GO" id="GO:0005829">
    <property type="term" value="C:cytosol"/>
    <property type="evidence" value="ECO:0007669"/>
    <property type="project" value="TreeGrafter"/>
</dbReference>
<sequence length="597" mass="63910">MNGGPSARAQLDPVTVQVLGNYFMSIAEEMGARLIRSSYSSNIKERADCSAALFDRDGNVIAQADHIPMHMGSMLGIVRAIKARYGESGVRPGDMFVTNDPYSGGGTHLPDITVAAPVFYEGELVGFAANIAHHSDVGGRVPGSNSGDSTSIYQEGLRIPLVRLVSEGRLQTEILDFILLNSRLPREREGDIQAQIAANRVGVERLQEACRRYGVATVTGAMVGLLDYAERRIRLAIEKVPDGTYTFTDYMDDDGITDEPIPITVTVRVQGDSIHLDFTGSGRHAGGAINIVRTALEATVYFALKAALDPDIPANGGYHRAIRITAPEGTIVNAVPPAAVAGRTDTAQRIVDTVLGALAQAIPDRIPAACHSAMSAVMFAGFDAEGANYFVYPETIGGGFGARPSKDGMDGVQVHVTNSSNLPVEALELEYPLLIEHYGLIPDSGGPGRWRGGLGIRRDIRILGRDVEFSSHADRQKFAPWGLEGGMPAKAGRFVINPGTPQERRLASGKVSHVRLAPGDVLSAQTPGGGGFGDPLEREPERVAQDVLERKVSVRAAREVYGVVVDAEGRLDLEATARLRQELRGARNQQAGFFPSV</sequence>
<dbReference type="Pfam" id="PF02538">
    <property type="entry name" value="Hydantoinase_B"/>
    <property type="match status" value="1"/>
</dbReference>
<dbReference type="PANTHER" id="PTHR11365:SF23">
    <property type="entry name" value="HYPOTHETICAL 5-OXOPROLINASE (EUROFUNG)-RELATED"/>
    <property type="match status" value="1"/>
</dbReference>
<evidence type="ECO:0000259" key="1">
    <source>
        <dbReference type="Pfam" id="PF02538"/>
    </source>
</evidence>
<protein>
    <submittedName>
        <fullName evidence="2">Methylhydantoinase</fullName>
    </submittedName>
</protein>
<dbReference type="GO" id="GO:0006749">
    <property type="term" value="P:glutathione metabolic process"/>
    <property type="evidence" value="ECO:0007669"/>
    <property type="project" value="TreeGrafter"/>
</dbReference>
<dbReference type="Proteomes" id="UP001163687">
    <property type="component" value="Chromosome"/>
</dbReference>
<reference evidence="2" key="1">
    <citation type="submission" date="2022-03" db="EMBL/GenBank/DDBJ databases">
        <title>Complete genome sequence of Caldinitratiruptor microaerophilus.</title>
        <authorList>
            <person name="Mukaiyama R."/>
            <person name="Nishiyama T."/>
            <person name="Ueda K."/>
        </authorList>
    </citation>
    <scope>NUCLEOTIDE SEQUENCE</scope>
    <source>
        <strain evidence="2">JCM 16183</strain>
    </source>
</reference>
<dbReference type="EMBL" id="AP025628">
    <property type="protein sequence ID" value="BDG59539.1"/>
    <property type="molecule type" value="Genomic_DNA"/>
</dbReference>
<accession>A0AA35G8S3</accession>
<evidence type="ECO:0000313" key="2">
    <source>
        <dbReference type="EMBL" id="BDG59539.1"/>
    </source>
</evidence>
<dbReference type="KEGG" id="cmic:caldi_06290"/>
<dbReference type="GO" id="GO:0017168">
    <property type="term" value="F:5-oxoprolinase (ATP-hydrolyzing) activity"/>
    <property type="evidence" value="ECO:0007669"/>
    <property type="project" value="TreeGrafter"/>
</dbReference>
<dbReference type="RefSeq" id="WP_264843659.1">
    <property type="nucleotide sequence ID" value="NZ_AP025628.1"/>
</dbReference>
<dbReference type="AlphaFoldDB" id="A0AA35G8S3"/>
<dbReference type="PANTHER" id="PTHR11365">
    <property type="entry name" value="5-OXOPROLINASE RELATED"/>
    <property type="match status" value="1"/>
</dbReference>
<evidence type="ECO:0000313" key="3">
    <source>
        <dbReference type="Proteomes" id="UP001163687"/>
    </source>
</evidence>
<dbReference type="InterPro" id="IPR045079">
    <property type="entry name" value="Oxoprolinase-like"/>
</dbReference>
<gene>
    <name evidence="2" type="ORF">caldi_06290</name>
</gene>
<keyword evidence="3" id="KW-1185">Reference proteome</keyword>
<name>A0AA35G8S3_9FIRM</name>
<feature type="domain" description="Hydantoinase B/oxoprolinase" evidence="1">
    <location>
        <begin position="12"/>
        <end position="535"/>
    </location>
</feature>
<organism evidence="2 3">
    <name type="scientific">Caldinitratiruptor microaerophilus</name>
    <dbReference type="NCBI Taxonomy" id="671077"/>
    <lineage>
        <taxon>Bacteria</taxon>
        <taxon>Bacillati</taxon>
        <taxon>Bacillota</taxon>
        <taxon>Clostridia</taxon>
        <taxon>Eubacteriales</taxon>
        <taxon>Symbiobacteriaceae</taxon>
        <taxon>Caldinitratiruptor</taxon>
    </lineage>
</organism>
<dbReference type="InterPro" id="IPR003692">
    <property type="entry name" value="Hydantoinase_B"/>
</dbReference>